<proteinExistence type="inferred from homology"/>
<dbReference type="SMART" id="SM00382">
    <property type="entry name" value="AAA"/>
    <property type="match status" value="1"/>
</dbReference>
<dbReference type="InterPro" id="IPR030679">
    <property type="entry name" value="ABC_ATPase_HisP-typ"/>
</dbReference>
<evidence type="ECO:0000256" key="6">
    <source>
        <dbReference type="ARBA" id="ARBA00022840"/>
    </source>
</evidence>
<name>I9NJX0_RHILT</name>
<dbReference type="InterPro" id="IPR050086">
    <property type="entry name" value="MetN_ABC_transporter-like"/>
</dbReference>
<dbReference type="PIRSF" id="PIRSF039085">
    <property type="entry name" value="ABC_ATPase_HisP"/>
    <property type="match status" value="1"/>
</dbReference>
<dbReference type="Proteomes" id="UP000005092">
    <property type="component" value="Unassembled WGS sequence"/>
</dbReference>
<evidence type="ECO:0000256" key="8">
    <source>
        <dbReference type="ARBA" id="ARBA00023136"/>
    </source>
</evidence>
<protein>
    <submittedName>
        <fullName evidence="10">ABC-type polar amino acid transport system, ATPase component</fullName>
    </submittedName>
</protein>
<dbReference type="GO" id="GO:0015424">
    <property type="term" value="F:ABC-type amino acid transporter activity"/>
    <property type="evidence" value="ECO:0007669"/>
    <property type="project" value="InterPro"/>
</dbReference>
<dbReference type="OrthoDB" id="9802264at2"/>
<dbReference type="InterPro" id="IPR017871">
    <property type="entry name" value="ABC_transporter-like_CS"/>
</dbReference>
<dbReference type="PANTHER" id="PTHR43166:SF9">
    <property type="entry name" value="GLUTAMATE_ASPARTATE IMPORT ATP-BINDING PROTEIN GLTL"/>
    <property type="match status" value="1"/>
</dbReference>
<evidence type="ECO:0000256" key="4">
    <source>
        <dbReference type="ARBA" id="ARBA00022475"/>
    </source>
</evidence>
<dbReference type="HOGENOM" id="CLU_000604_1_22_5"/>
<dbReference type="AlphaFoldDB" id="I9NJX0"/>
<dbReference type="EMBL" id="JH719381">
    <property type="protein sequence ID" value="EJB07037.1"/>
    <property type="molecule type" value="Genomic_DNA"/>
</dbReference>
<organism evidence="10 11">
    <name type="scientific">Rhizobium leguminosarum bv. trifolii WSM597</name>
    <dbReference type="NCBI Taxonomy" id="754764"/>
    <lineage>
        <taxon>Bacteria</taxon>
        <taxon>Pseudomonadati</taxon>
        <taxon>Pseudomonadota</taxon>
        <taxon>Alphaproteobacteria</taxon>
        <taxon>Hyphomicrobiales</taxon>
        <taxon>Rhizobiaceae</taxon>
        <taxon>Rhizobium/Agrobacterium group</taxon>
        <taxon>Rhizobium</taxon>
    </lineage>
</organism>
<evidence type="ECO:0000259" key="9">
    <source>
        <dbReference type="PROSITE" id="PS50893"/>
    </source>
</evidence>
<reference evidence="10 11" key="1">
    <citation type="submission" date="2012-02" db="EMBL/GenBank/DDBJ databases">
        <title>Improved High-Quality Draft Sequence of Rhizobium leguminosarum bv. trifolii WSM597.</title>
        <authorList>
            <consortium name="US DOE Joint Genome Institute"/>
            <person name="Lucas S."/>
            <person name="Han J."/>
            <person name="Lapidus A."/>
            <person name="Cheng J.-F."/>
            <person name="Goodwin L."/>
            <person name="Pitluck S."/>
            <person name="Peters L."/>
            <person name="Ovchinnikova G."/>
            <person name="Held B."/>
            <person name="Detter J.C."/>
            <person name="Han C."/>
            <person name="Tapia R."/>
            <person name="Land M."/>
            <person name="Hauser L."/>
            <person name="Kyrpides N."/>
            <person name="Ivanova N."/>
            <person name="Pagani I."/>
            <person name="Brau L."/>
            <person name="Yates R."/>
            <person name="O'Hara G."/>
            <person name="Rui T."/>
            <person name="Howieson J."/>
            <person name="Reeve W."/>
            <person name="Woyke T."/>
        </authorList>
    </citation>
    <scope>NUCLEOTIDE SEQUENCE [LARGE SCALE GENOMIC DNA]</scope>
    <source>
        <strain evidence="10 11">WSM597</strain>
    </source>
</reference>
<sequence>MSLVNINDVRKQFGPLEVLKGINLEIAKSEVIALIGKSGSGKTTLLRCINGLEEINSGSIEACGIKLSRGATDLRELRLRVGMIFQQFNLFPHLSVGRNVMLAQTVVKNIPEDEARRTACEMLEKVGLAEKFDFYPDQLSGGQQQRVAIARALAMKPDVLLCDEITSALDPELVGEVLSVVRALASEGMTLIMVTHEMAFAREVCDRVVFMHQGRIHEVGKPEEIFSSPRTTEMATFIGSLAPSPTKQ</sequence>
<dbReference type="GO" id="GO:0016887">
    <property type="term" value="F:ATP hydrolysis activity"/>
    <property type="evidence" value="ECO:0007669"/>
    <property type="project" value="InterPro"/>
</dbReference>
<keyword evidence="8" id="KW-0472">Membrane</keyword>
<keyword evidence="6" id="KW-0067">ATP-binding</keyword>
<dbReference type="Gene3D" id="3.40.50.300">
    <property type="entry name" value="P-loop containing nucleotide triphosphate hydrolases"/>
    <property type="match status" value="1"/>
</dbReference>
<gene>
    <name evidence="10" type="ORF">Rleg9DRAFT_6012</name>
</gene>
<evidence type="ECO:0000256" key="5">
    <source>
        <dbReference type="ARBA" id="ARBA00022741"/>
    </source>
</evidence>
<dbReference type="PANTHER" id="PTHR43166">
    <property type="entry name" value="AMINO ACID IMPORT ATP-BINDING PROTEIN"/>
    <property type="match status" value="1"/>
</dbReference>
<dbReference type="CDD" id="cd03262">
    <property type="entry name" value="ABC_HisP_GlnQ"/>
    <property type="match status" value="1"/>
</dbReference>
<keyword evidence="4" id="KW-1003">Cell membrane</keyword>
<evidence type="ECO:0000256" key="7">
    <source>
        <dbReference type="ARBA" id="ARBA00022970"/>
    </source>
</evidence>
<evidence type="ECO:0000256" key="1">
    <source>
        <dbReference type="ARBA" id="ARBA00004202"/>
    </source>
</evidence>
<evidence type="ECO:0000256" key="3">
    <source>
        <dbReference type="ARBA" id="ARBA00022448"/>
    </source>
</evidence>
<evidence type="ECO:0000313" key="11">
    <source>
        <dbReference type="Proteomes" id="UP000005092"/>
    </source>
</evidence>
<dbReference type="RefSeq" id="WP_003592509.1">
    <property type="nucleotide sequence ID" value="NZ_JH719381.1"/>
</dbReference>
<dbReference type="InterPro" id="IPR003439">
    <property type="entry name" value="ABC_transporter-like_ATP-bd"/>
</dbReference>
<dbReference type="SUPFAM" id="SSF52540">
    <property type="entry name" value="P-loop containing nucleoside triphosphate hydrolases"/>
    <property type="match status" value="1"/>
</dbReference>
<feature type="domain" description="ABC transporter" evidence="9">
    <location>
        <begin position="4"/>
        <end position="238"/>
    </location>
</feature>
<keyword evidence="5" id="KW-0547">Nucleotide-binding</keyword>
<evidence type="ECO:0000313" key="10">
    <source>
        <dbReference type="EMBL" id="EJB07037.1"/>
    </source>
</evidence>
<comment type="subcellular location">
    <subcellularLocation>
        <location evidence="1">Cell membrane</location>
        <topology evidence="1">Peripheral membrane protein</topology>
    </subcellularLocation>
</comment>
<dbReference type="PROSITE" id="PS50893">
    <property type="entry name" value="ABC_TRANSPORTER_2"/>
    <property type="match status" value="1"/>
</dbReference>
<accession>I9NJX0</accession>
<comment type="similarity">
    <text evidence="2">Belongs to the ABC transporter superfamily.</text>
</comment>
<dbReference type="FunFam" id="3.40.50.300:FF:000020">
    <property type="entry name" value="Amino acid ABC transporter ATP-binding component"/>
    <property type="match status" value="1"/>
</dbReference>
<keyword evidence="7" id="KW-0029">Amino-acid transport</keyword>
<dbReference type="InterPro" id="IPR027417">
    <property type="entry name" value="P-loop_NTPase"/>
</dbReference>
<dbReference type="Pfam" id="PF00005">
    <property type="entry name" value="ABC_tran"/>
    <property type="match status" value="1"/>
</dbReference>
<keyword evidence="3" id="KW-0813">Transport</keyword>
<dbReference type="GO" id="GO:0005886">
    <property type="term" value="C:plasma membrane"/>
    <property type="evidence" value="ECO:0007669"/>
    <property type="project" value="UniProtKB-SubCell"/>
</dbReference>
<dbReference type="GO" id="GO:0005524">
    <property type="term" value="F:ATP binding"/>
    <property type="evidence" value="ECO:0007669"/>
    <property type="project" value="UniProtKB-KW"/>
</dbReference>
<evidence type="ECO:0000256" key="2">
    <source>
        <dbReference type="ARBA" id="ARBA00005417"/>
    </source>
</evidence>
<dbReference type="InterPro" id="IPR003593">
    <property type="entry name" value="AAA+_ATPase"/>
</dbReference>
<dbReference type="PROSITE" id="PS00211">
    <property type="entry name" value="ABC_TRANSPORTER_1"/>
    <property type="match status" value="1"/>
</dbReference>